<dbReference type="CDD" id="cd12148">
    <property type="entry name" value="fungal_TF_MHR"/>
    <property type="match status" value="1"/>
</dbReference>
<gene>
    <name evidence="2" type="ORF">HYALB_00012514</name>
</gene>
<keyword evidence="3" id="KW-1185">Reference proteome</keyword>
<evidence type="ECO:0000313" key="2">
    <source>
        <dbReference type="EMBL" id="CAG8976808.1"/>
    </source>
</evidence>
<sequence length="249" mass="28404">MQDLFESNQTFPNKRRKTETASIIASSPVDDKELPKYVFNVQQPQTSDWDVLFTQEITTPNLPSFTESRLQSSMDQVKQHIDQKEQPKSEYGTSELSEVPQNSVVVAQDEEADFYKYTRMLQEYTEIERELITDPFPHTVYLGDSASLSYLQLVRVVIGGVAGPSPFTKDPQRHRIVENTILLPTNTRLTSLLPDKATARILLDAYLINTNGLVEVFSQKKIVESLEKCYEDPLDVDSSWLCLLHLTLD</sequence>
<proteinExistence type="predicted"/>
<comment type="caution">
    <text evidence="2">The sequence shown here is derived from an EMBL/GenBank/DDBJ whole genome shotgun (WGS) entry which is preliminary data.</text>
</comment>
<dbReference type="EMBL" id="CAJVRM010000192">
    <property type="protein sequence ID" value="CAG8976808.1"/>
    <property type="molecule type" value="Genomic_DNA"/>
</dbReference>
<feature type="compositionally biased region" description="Basic and acidic residues" evidence="1">
    <location>
        <begin position="77"/>
        <end position="88"/>
    </location>
</feature>
<feature type="compositionally biased region" description="Polar residues" evidence="1">
    <location>
        <begin position="91"/>
        <end position="100"/>
    </location>
</feature>
<feature type="region of interest" description="Disordered" evidence="1">
    <location>
        <begin position="68"/>
        <end position="100"/>
    </location>
</feature>
<dbReference type="OrthoDB" id="47007at2759"/>
<accession>A0A9N9LM87</accession>
<reference evidence="2" key="1">
    <citation type="submission" date="2021-07" db="EMBL/GenBank/DDBJ databases">
        <authorList>
            <person name="Durling M."/>
        </authorList>
    </citation>
    <scope>NUCLEOTIDE SEQUENCE</scope>
</reference>
<evidence type="ECO:0000256" key="1">
    <source>
        <dbReference type="SAM" id="MobiDB-lite"/>
    </source>
</evidence>
<feature type="region of interest" description="Disordered" evidence="1">
    <location>
        <begin position="1"/>
        <end position="27"/>
    </location>
</feature>
<protein>
    <submittedName>
        <fullName evidence="2">Uncharacterized protein</fullName>
    </submittedName>
</protein>
<name>A0A9N9LM87_9HELO</name>
<feature type="compositionally biased region" description="Polar residues" evidence="1">
    <location>
        <begin position="1"/>
        <end position="12"/>
    </location>
</feature>
<organism evidence="2 3">
    <name type="scientific">Hymenoscyphus albidus</name>
    <dbReference type="NCBI Taxonomy" id="595503"/>
    <lineage>
        <taxon>Eukaryota</taxon>
        <taxon>Fungi</taxon>
        <taxon>Dikarya</taxon>
        <taxon>Ascomycota</taxon>
        <taxon>Pezizomycotina</taxon>
        <taxon>Leotiomycetes</taxon>
        <taxon>Helotiales</taxon>
        <taxon>Helotiaceae</taxon>
        <taxon>Hymenoscyphus</taxon>
    </lineage>
</organism>
<evidence type="ECO:0000313" key="3">
    <source>
        <dbReference type="Proteomes" id="UP000701801"/>
    </source>
</evidence>
<dbReference type="AlphaFoldDB" id="A0A9N9LM87"/>
<dbReference type="Proteomes" id="UP000701801">
    <property type="component" value="Unassembled WGS sequence"/>
</dbReference>